<dbReference type="OrthoDB" id="10006905at2"/>
<keyword evidence="2" id="KW-0732">Signal</keyword>
<reference evidence="3 4" key="1">
    <citation type="journal article" date="2017" name="Int. J. Syst. Evol. Microbiol.">
        <title>Roseitalea porphyridii gen. nov., sp. nov., isolated from a red alga, and reclassification of Hoeflea suaedae Chung et al. 2013 as Pseudohoeflea suaedae gen. nov., comb. nov.</title>
        <authorList>
            <person name="Hyeon J.W."/>
            <person name="Jeong S.E."/>
            <person name="Baek K."/>
            <person name="Jeon C.O."/>
        </authorList>
    </citation>
    <scope>NUCLEOTIDE SEQUENCE [LARGE SCALE GENOMIC DNA]</scope>
    <source>
        <strain evidence="3 4">MA7-20</strain>
    </source>
</reference>
<keyword evidence="4" id="KW-1185">Reference proteome</keyword>
<feature type="signal peptide" evidence="2">
    <location>
        <begin position="1"/>
        <end position="20"/>
    </location>
</feature>
<organism evidence="3 4">
    <name type="scientific">Roseitalea porphyridii</name>
    <dbReference type="NCBI Taxonomy" id="1852022"/>
    <lineage>
        <taxon>Bacteria</taxon>
        <taxon>Pseudomonadati</taxon>
        <taxon>Pseudomonadota</taxon>
        <taxon>Alphaproteobacteria</taxon>
        <taxon>Hyphomicrobiales</taxon>
        <taxon>Ahrensiaceae</taxon>
        <taxon>Roseitalea</taxon>
    </lineage>
</organism>
<feature type="region of interest" description="Disordered" evidence="1">
    <location>
        <begin position="88"/>
        <end position="113"/>
    </location>
</feature>
<proteinExistence type="predicted"/>
<accession>A0A4P6UX87</accession>
<evidence type="ECO:0000313" key="3">
    <source>
        <dbReference type="EMBL" id="QBK29425.1"/>
    </source>
</evidence>
<evidence type="ECO:0000256" key="2">
    <source>
        <dbReference type="SAM" id="SignalP"/>
    </source>
</evidence>
<evidence type="ECO:0008006" key="5">
    <source>
        <dbReference type="Google" id="ProtNLM"/>
    </source>
</evidence>
<protein>
    <recommendedName>
        <fullName evidence="5">DUF2155 domain-containing protein</fullName>
    </recommendedName>
</protein>
<name>A0A4P6UX87_9HYPH</name>
<gene>
    <name evidence="3" type="ORF">E0E05_01730</name>
</gene>
<dbReference type="RefSeq" id="WP_131615127.1">
    <property type="nucleotide sequence ID" value="NZ_CP036532.1"/>
</dbReference>
<dbReference type="KEGG" id="rpod:E0E05_01730"/>
<evidence type="ECO:0000313" key="4">
    <source>
        <dbReference type="Proteomes" id="UP000293719"/>
    </source>
</evidence>
<feature type="chain" id="PRO_5020297709" description="DUF2155 domain-containing protein" evidence="2">
    <location>
        <begin position="21"/>
        <end position="113"/>
    </location>
</feature>
<dbReference type="AlphaFoldDB" id="A0A4P6UX87"/>
<dbReference type="EMBL" id="CP036532">
    <property type="protein sequence ID" value="QBK29425.1"/>
    <property type="molecule type" value="Genomic_DNA"/>
</dbReference>
<sequence>MRIVVAMVLLASVLTTHAVALERASTKVLDGAMHVVATVGDGVVEATFAAMTDPGAASATESTNGPCIKNGDCAFLLPLHRFSAQSPPLEHGQLPAHRPAIHYGKGLERPPIS</sequence>
<dbReference type="Proteomes" id="UP000293719">
    <property type="component" value="Chromosome"/>
</dbReference>
<evidence type="ECO:0000256" key="1">
    <source>
        <dbReference type="SAM" id="MobiDB-lite"/>
    </source>
</evidence>
<dbReference type="GeneID" id="90766002"/>